<evidence type="ECO:0000313" key="2">
    <source>
        <dbReference type="EMBL" id="MCQ0970246.1"/>
    </source>
</evidence>
<dbReference type="Pfam" id="PF06532">
    <property type="entry name" value="NrsF"/>
    <property type="match status" value="1"/>
</dbReference>
<sequence length="211" mass="21729">MKTNQLIGLLAQDRTAPVSRAPRFVGGIAAALAVSAVAVLAVLGVRTDLGAAVIDPATIMKWLLPLALALAAGIASLTLSRPDARGAPSLWLAGAIAVLAVGTILGEWITTPADMRWTEMRGYSIPGCLISIIAIAILPFGVAIYTLRAGASVKPGLSGAAAGLATGSGAAVAYAFHCNEDAPLFYLTWYGAAILIVTATGWLAGRHWLRW</sequence>
<gene>
    <name evidence="2" type="ORF">MLD63_07405</name>
</gene>
<feature type="transmembrane region" description="Helical" evidence="1">
    <location>
        <begin position="183"/>
        <end position="205"/>
    </location>
</feature>
<protein>
    <submittedName>
        <fullName evidence="2">DUF1109 domain-containing protein</fullName>
    </submittedName>
</protein>
<keyword evidence="1" id="KW-0812">Transmembrane</keyword>
<keyword evidence="1" id="KW-1133">Transmembrane helix</keyword>
<proteinExistence type="predicted"/>
<evidence type="ECO:0000313" key="3">
    <source>
        <dbReference type="Proteomes" id="UP001203945"/>
    </source>
</evidence>
<dbReference type="RefSeq" id="WP_255329228.1">
    <property type="nucleotide sequence ID" value="NZ_JAKZEU010000002.1"/>
</dbReference>
<comment type="caution">
    <text evidence="2">The sequence shown here is derived from an EMBL/GenBank/DDBJ whole genome shotgun (WGS) entry which is preliminary data.</text>
</comment>
<name>A0ABT1MTR5_9RHOB</name>
<dbReference type="EMBL" id="JAKZEU010000002">
    <property type="protein sequence ID" value="MCQ0970246.1"/>
    <property type="molecule type" value="Genomic_DNA"/>
</dbReference>
<feature type="transmembrane region" description="Helical" evidence="1">
    <location>
        <begin position="91"/>
        <end position="111"/>
    </location>
</feature>
<feature type="transmembrane region" description="Helical" evidence="1">
    <location>
        <begin position="123"/>
        <end position="145"/>
    </location>
</feature>
<keyword evidence="3" id="KW-1185">Reference proteome</keyword>
<feature type="transmembrane region" description="Helical" evidence="1">
    <location>
        <begin position="21"/>
        <end position="42"/>
    </location>
</feature>
<accession>A0ABT1MTR5</accession>
<dbReference type="InterPro" id="IPR009495">
    <property type="entry name" value="NrsF"/>
</dbReference>
<organism evidence="2 3">
    <name type="scientific">Paracoccus albicereus</name>
    <dbReference type="NCBI Taxonomy" id="2922394"/>
    <lineage>
        <taxon>Bacteria</taxon>
        <taxon>Pseudomonadati</taxon>
        <taxon>Pseudomonadota</taxon>
        <taxon>Alphaproteobacteria</taxon>
        <taxon>Rhodobacterales</taxon>
        <taxon>Paracoccaceae</taxon>
        <taxon>Paracoccus</taxon>
    </lineage>
</organism>
<feature type="transmembrane region" description="Helical" evidence="1">
    <location>
        <begin position="62"/>
        <end position="79"/>
    </location>
</feature>
<dbReference type="Proteomes" id="UP001203945">
    <property type="component" value="Unassembled WGS sequence"/>
</dbReference>
<keyword evidence="1" id="KW-0472">Membrane</keyword>
<feature type="transmembrane region" description="Helical" evidence="1">
    <location>
        <begin position="157"/>
        <end position="177"/>
    </location>
</feature>
<reference evidence="2 3" key="1">
    <citation type="submission" date="2022-03" db="EMBL/GenBank/DDBJ databases">
        <authorList>
            <person name="He Y."/>
        </authorList>
    </citation>
    <scope>NUCLEOTIDE SEQUENCE [LARGE SCALE GENOMIC DNA]</scope>
    <source>
        <strain evidence="2 3">TK19116</strain>
    </source>
</reference>
<evidence type="ECO:0000256" key="1">
    <source>
        <dbReference type="SAM" id="Phobius"/>
    </source>
</evidence>